<name>A0A5D8Z2N2_9GAMM</name>
<organism evidence="2 3">
    <name type="scientific">Cognatilysobacter lacus</name>
    <dbReference type="NCBI Taxonomy" id="1643323"/>
    <lineage>
        <taxon>Bacteria</taxon>
        <taxon>Pseudomonadati</taxon>
        <taxon>Pseudomonadota</taxon>
        <taxon>Gammaproteobacteria</taxon>
        <taxon>Lysobacterales</taxon>
        <taxon>Lysobacteraceae</taxon>
        <taxon>Cognatilysobacter</taxon>
    </lineage>
</organism>
<feature type="transmembrane region" description="Helical" evidence="1">
    <location>
        <begin position="93"/>
        <end position="112"/>
    </location>
</feature>
<dbReference type="OrthoDB" id="6026534at2"/>
<dbReference type="AlphaFoldDB" id="A0A5D8Z2N2"/>
<keyword evidence="3" id="KW-1185">Reference proteome</keyword>
<keyword evidence="1" id="KW-1133">Transmembrane helix</keyword>
<evidence type="ECO:0008006" key="4">
    <source>
        <dbReference type="Google" id="ProtNLM"/>
    </source>
</evidence>
<feature type="transmembrane region" description="Helical" evidence="1">
    <location>
        <begin position="7"/>
        <end position="31"/>
    </location>
</feature>
<gene>
    <name evidence="2" type="ORF">FW784_11755</name>
</gene>
<keyword evidence="1" id="KW-0472">Membrane</keyword>
<feature type="transmembrane region" description="Helical" evidence="1">
    <location>
        <begin position="132"/>
        <end position="151"/>
    </location>
</feature>
<dbReference type="Proteomes" id="UP000323164">
    <property type="component" value="Unassembled WGS sequence"/>
</dbReference>
<reference evidence="2 3" key="1">
    <citation type="submission" date="2019-08" db="EMBL/GenBank/DDBJ databases">
        <title>Draft genome sequence of Lysobacter sp. UKS-15.</title>
        <authorList>
            <person name="Im W.-T."/>
        </authorList>
    </citation>
    <scope>NUCLEOTIDE SEQUENCE [LARGE SCALE GENOMIC DNA]</scope>
    <source>
        <strain evidence="2 3">UKS-15</strain>
    </source>
</reference>
<sequence length="169" mass="17600">MARRRLLVAIIVGGLVGGALDLLFAVSFAAYNGAAPSKVFQAIASGLLGTSAQAGGSRVQALGIACHFALSVGWAAAFAVLASRLPRLRHNRLLAAVLFGLLVFLSMRLVVLPLSAYPRPVTFKPLSTALDLLSHMFLFAGPIVVMVSRAITGPRPNNSSKPTPLRGAA</sequence>
<evidence type="ECO:0000256" key="1">
    <source>
        <dbReference type="SAM" id="Phobius"/>
    </source>
</evidence>
<evidence type="ECO:0000313" key="2">
    <source>
        <dbReference type="EMBL" id="TZF86964.1"/>
    </source>
</evidence>
<comment type="caution">
    <text evidence="2">The sequence shown here is derived from an EMBL/GenBank/DDBJ whole genome shotgun (WGS) entry which is preliminary data.</text>
</comment>
<proteinExistence type="predicted"/>
<dbReference type="EMBL" id="VTRV01000154">
    <property type="protein sequence ID" value="TZF86964.1"/>
    <property type="molecule type" value="Genomic_DNA"/>
</dbReference>
<dbReference type="RefSeq" id="WP_149353530.1">
    <property type="nucleotide sequence ID" value="NZ_VTRV01000154.1"/>
</dbReference>
<accession>A0A5D8Z2N2</accession>
<keyword evidence="1" id="KW-0812">Transmembrane</keyword>
<feature type="transmembrane region" description="Helical" evidence="1">
    <location>
        <begin position="61"/>
        <end position="81"/>
    </location>
</feature>
<evidence type="ECO:0000313" key="3">
    <source>
        <dbReference type="Proteomes" id="UP000323164"/>
    </source>
</evidence>
<protein>
    <recommendedName>
        <fullName evidence="4">DUF1440 domain-containing protein</fullName>
    </recommendedName>
</protein>